<keyword evidence="5" id="KW-1133">Transmembrane helix</keyword>
<dbReference type="SUPFAM" id="SSF52540">
    <property type="entry name" value="P-loop containing nucleoside triphosphate hydrolases"/>
    <property type="match status" value="1"/>
</dbReference>
<dbReference type="Proteomes" id="UP000531216">
    <property type="component" value="Unassembled WGS sequence"/>
</dbReference>
<evidence type="ECO:0000256" key="1">
    <source>
        <dbReference type="ARBA" id="ARBA00004651"/>
    </source>
</evidence>
<dbReference type="PANTHER" id="PTHR37937">
    <property type="entry name" value="CONJUGATIVE TRANSFER: DNA TRANSPORT"/>
    <property type="match status" value="1"/>
</dbReference>
<evidence type="ECO:0000256" key="3">
    <source>
        <dbReference type="ARBA" id="ARBA00022475"/>
    </source>
</evidence>
<organism evidence="8 9">
    <name type="scientific">Aureimonas phyllosphaerae</name>
    <dbReference type="NCBI Taxonomy" id="1166078"/>
    <lineage>
        <taxon>Bacteria</taxon>
        <taxon>Pseudomonadati</taxon>
        <taxon>Pseudomonadota</taxon>
        <taxon>Alphaproteobacteria</taxon>
        <taxon>Hyphomicrobiales</taxon>
        <taxon>Aurantimonadaceae</taxon>
        <taxon>Aureimonas</taxon>
    </lineage>
</organism>
<dbReference type="RefSeq" id="WP_175526936.1">
    <property type="nucleotide sequence ID" value="NZ_FOOA01000026.1"/>
</dbReference>
<sequence>MPKDLDRTLIDGVKVAGGLLLRWKANQAYKDALPVYGAEVAEQVHKAVLNRRDPGPIFERADRLARERAERERLLASPPPLHGSASFTPVADLAPMIRGREGLDHPTSLILGTVRDQGRDLGQLHWDGRGGHLLTVASTRTGKGHSAIIPNLLRYQGSCIVLDPKGELYALTSKHRRTFGKVYRLAPLDDGSNPDTADWLRHGFNPLTRITSEIEARTFAQAIMPKDPKSPEFFNDDAVAFLTGLILYVVQRFDHPQLRSMVAVLELLGGTPQEFHDDTLVPMSQWADPTVRAAAEAVLSKSGRNARDPLSGFAVLRETLATELAIWRAPSVQTMLAGSDVDFTTLKDEVATVYIDVPFHQMGPYAPVLQVILQNALDAMVANRRIPERHVLFLLDEFLAIGGFPTYRAAINSHGGAGVRFWFFIQNFSGIQENYPGTAWRTFFDTAVRQFFGINESLSQQELSRELSNRTVAYRSTSESGSLGAPIGWDQGQGNYGSSTTESIQFTGRPLRTPEEVARDLAPWKGEDHRGGYVRISEHNVWADVEMYGYQHPSWGGFFTARTGALRQSDV</sequence>
<protein>
    <submittedName>
        <fullName evidence="8">Type IV secretion system protein VirD4</fullName>
    </submittedName>
</protein>
<comment type="similarity">
    <text evidence="2">Belongs to the VirD4/TraG family.</text>
</comment>
<evidence type="ECO:0000313" key="8">
    <source>
        <dbReference type="EMBL" id="MBB3938047.1"/>
    </source>
</evidence>
<dbReference type="EMBL" id="JACIDO010000016">
    <property type="protein sequence ID" value="MBB3938047.1"/>
    <property type="molecule type" value="Genomic_DNA"/>
</dbReference>
<feature type="compositionally biased region" description="Polar residues" evidence="7">
    <location>
        <begin position="492"/>
        <end position="506"/>
    </location>
</feature>
<gene>
    <name evidence="8" type="ORF">GGR05_004217</name>
</gene>
<dbReference type="CDD" id="cd01127">
    <property type="entry name" value="TrwB_TraG_TraD_VirD4"/>
    <property type="match status" value="2"/>
</dbReference>
<reference evidence="8 9" key="1">
    <citation type="submission" date="2020-08" db="EMBL/GenBank/DDBJ databases">
        <title>Genomic Encyclopedia of Type Strains, Phase IV (KMG-IV): sequencing the most valuable type-strain genomes for metagenomic binning, comparative biology and taxonomic classification.</title>
        <authorList>
            <person name="Goeker M."/>
        </authorList>
    </citation>
    <scope>NUCLEOTIDE SEQUENCE [LARGE SCALE GENOMIC DNA]</scope>
    <source>
        <strain evidence="8 9">DSM 25024</strain>
    </source>
</reference>
<dbReference type="Gene3D" id="3.40.50.300">
    <property type="entry name" value="P-loop containing nucleotide triphosphate hydrolases"/>
    <property type="match status" value="1"/>
</dbReference>
<dbReference type="InterPro" id="IPR003688">
    <property type="entry name" value="TraG/VirD4"/>
</dbReference>
<evidence type="ECO:0000256" key="2">
    <source>
        <dbReference type="ARBA" id="ARBA00008806"/>
    </source>
</evidence>
<evidence type="ECO:0000313" key="9">
    <source>
        <dbReference type="Proteomes" id="UP000531216"/>
    </source>
</evidence>
<keyword evidence="3" id="KW-1003">Cell membrane</keyword>
<comment type="caution">
    <text evidence="8">The sequence shown here is derived from an EMBL/GenBank/DDBJ whole genome shotgun (WGS) entry which is preliminary data.</text>
</comment>
<evidence type="ECO:0000256" key="4">
    <source>
        <dbReference type="ARBA" id="ARBA00022692"/>
    </source>
</evidence>
<name>A0A7W6BW72_9HYPH</name>
<comment type="subcellular location">
    <subcellularLocation>
        <location evidence="1">Cell membrane</location>
        <topology evidence="1">Multi-pass membrane protein</topology>
    </subcellularLocation>
</comment>
<dbReference type="InterPro" id="IPR051539">
    <property type="entry name" value="T4SS-coupling_protein"/>
</dbReference>
<dbReference type="InterPro" id="IPR027417">
    <property type="entry name" value="P-loop_NTPase"/>
</dbReference>
<keyword evidence="6" id="KW-0472">Membrane</keyword>
<dbReference type="Pfam" id="PF02534">
    <property type="entry name" value="T4SS-DNA_transf"/>
    <property type="match status" value="1"/>
</dbReference>
<dbReference type="GO" id="GO:0005886">
    <property type="term" value="C:plasma membrane"/>
    <property type="evidence" value="ECO:0007669"/>
    <property type="project" value="UniProtKB-SubCell"/>
</dbReference>
<dbReference type="PANTHER" id="PTHR37937:SF1">
    <property type="entry name" value="CONJUGATIVE TRANSFER: DNA TRANSPORT"/>
    <property type="match status" value="1"/>
</dbReference>
<proteinExistence type="inferred from homology"/>
<feature type="region of interest" description="Disordered" evidence="7">
    <location>
        <begin position="478"/>
        <end position="507"/>
    </location>
</feature>
<keyword evidence="4" id="KW-0812">Transmembrane</keyword>
<keyword evidence="9" id="KW-1185">Reference proteome</keyword>
<dbReference type="AlphaFoldDB" id="A0A7W6BW72"/>
<evidence type="ECO:0000256" key="7">
    <source>
        <dbReference type="SAM" id="MobiDB-lite"/>
    </source>
</evidence>
<accession>A0A7W6BW72</accession>
<evidence type="ECO:0000256" key="6">
    <source>
        <dbReference type="ARBA" id="ARBA00023136"/>
    </source>
</evidence>
<evidence type="ECO:0000256" key="5">
    <source>
        <dbReference type="ARBA" id="ARBA00022989"/>
    </source>
</evidence>